<keyword evidence="5" id="KW-1185">Reference proteome</keyword>
<protein>
    <submittedName>
        <fullName evidence="4">HlyD family secretion protein</fullName>
    </submittedName>
</protein>
<reference evidence="4" key="1">
    <citation type="submission" date="2021-02" db="EMBL/GenBank/DDBJ databases">
        <title>Neisseriaceae sp. 26B isolated from the cloaca of a Common Toad-headed Turtle (Mesoclemmys nasuta).</title>
        <authorList>
            <person name="Spergser J."/>
            <person name="Busse H.-J."/>
        </authorList>
    </citation>
    <scope>NUCLEOTIDE SEQUENCE</scope>
    <source>
        <strain evidence="4">26B</strain>
    </source>
</reference>
<dbReference type="Pfam" id="PF25885">
    <property type="entry name" value="HH_EMRA"/>
    <property type="match status" value="1"/>
</dbReference>
<proteinExistence type="predicted"/>
<keyword evidence="2" id="KW-0812">Transmembrane</keyword>
<keyword evidence="1" id="KW-0175">Coiled coil</keyword>
<name>A0A892ZCV9_9NEIS</name>
<feature type="domain" description="Multidrug export protein EmrA/FarA alpha-helical hairpin" evidence="3">
    <location>
        <begin position="102"/>
        <end position="217"/>
    </location>
</feature>
<dbReference type="SUPFAM" id="SSF111369">
    <property type="entry name" value="HlyD-like secretion proteins"/>
    <property type="match status" value="2"/>
</dbReference>
<dbReference type="Proteomes" id="UP000653156">
    <property type="component" value="Chromosome"/>
</dbReference>
<evidence type="ECO:0000313" key="4">
    <source>
        <dbReference type="EMBL" id="QRQ81145.1"/>
    </source>
</evidence>
<feature type="coiled-coil region" evidence="1">
    <location>
        <begin position="118"/>
        <end position="152"/>
    </location>
</feature>
<gene>
    <name evidence="4" type="ORF">JQU52_10485</name>
</gene>
<dbReference type="PANTHER" id="PTHR30386:SF18">
    <property type="entry name" value="INNER MEMBRANE PROTEIN YIAV-RELATED"/>
    <property type="match status" value="1"/>
</dbReference>
<sequence length="377" mass="41965">MELMILVIYASVCVGIFKLFKIPLTKWTVPTAILGGVVLLVSMLLFMNYNHPHTKLATQYYVTTPVLADLRGRIIEVTPTRADQLIKKGDILFKIDPEPFQAAVDMRKAELAAADQGIASLNADVNAAKSTLEEARVRLKQKSQEYERYRALAGSGAVTQSDVDIANREYLAAKANLETSTANVQKAQSSYGSAINGVHTSVATKEAALRQAQFELDSTIVRAPTDGYITQNFLKEGMMTSTLPLRPLMTFVHQQDRMYVAAFRQNSLLRLKAGDEAELIFPAIPGKVFQAEVVGVLPTIGEHEVQPNGILYTQKFIDNSARTMVQLKIKEDMSGYHLPFGTTAEAAVYTEHAHHLAMMRKILLRMNSWKNYLYLDH</sequence>
<keyword evidence="2" id="KW-0472">Membrane</keyword>
<evidence type="ECO:0000259" key="3">
    <source>
        <dbReference type="Pfam" id="PF25885"/>
    </source>
</evidence>
<dbReference type="InterPro" id="IPR050739">
    <property type="entry name" value="MFP"/>
</dbReference>
<feature type="transmembrane region" description="Helical" evidence="2">
    <location>
        <begin position="6"/>
        <end position="24"/>
    </location>
</feature>
<dbReference type="InterPro" id="IPR058633">
    <property type="entry name" value="EmrA/FarA_HH"/>
</dbReference>
<dbReference type="Gene3D" id="2.40.30.170">
    <property type="match status" value="1"/>
</dbReference>
<accession>A0A892ZCV9</accession>
<evidence type="ECO:0000313" key="5">
    <source>
        <dbReference type="Proteomes" id="UP000653156"/>
    </source>
</evidence>
<evidence type="ECO:0000256" key="1">
    <source>
        <dbReference type="SAM" id="Coils"/>
    </source>
</evidence>
<dbReference type="PANTHER" id="PTHR30386">
    <property type="entry name" value="MEMBRANE FUSION SUBUNIT OF EMRAB-TOLC MULTIDRUG EFFLUX PUMP"/>
    <property type="match status" value="1"/>
</dbReference>
<feature type="transmembrane region" description="Helical" evidence="2">
    <location>
        <begin position="31"/>
        <end position="49"/>
    </location>
</feature>
<dbReference type="Gene3D" id="1.10.287.470">
    <property type="entry name" value="Helix hairpin bin"/>
    <property type="match status" value="1"/>
</dbReference>
<organism evidence="4 5">
    <name type="scientific">Paralysiella testudinis</name>
    <dbReference type="NCBI Taxonomy" id="2809020"/>
    <lineage>
        <taxon>Bacteria</taxon>
        <taxon>Pseudomonadati</taxon>
        <taxon>Pseudomonadota</taxon>
        <taxon>Betaproteobacteria</taxon>
        <taxon>Neisseriales</taxon>
        <taxon>Neisseriaceae</taxon>
        <taxon>Paralysiella</taxon>
    </lineage>
</organism>
<dbReference type="KEGG" id="ptes:JQU52_10485"/>
<dbReference type="RefSeq" id="WP_230338432.1">
    <property type="nucleotide sequence ID" value="NZ_CP069798.1"/>
</dbReference>
<keyword evidence="2" id="KW-1133">Transmembrane helix</keyword>
<evidence type="ECO:0000256" key="2">
    <source>
        <dbReference type="SAM" id="Phobius"/>
    </source>
</evidence>
<dbReference type="EMBL" id="CP069798">
    <property type="protein sequence ID" value="QRQ81145.1"/>
    <property type="molecule type" value="Genomic_DNA"/>
</dbReference>
<dbReference type="AlphaFoldDB" id="A0A892ZCV9"/>